<gene>
    <name evidence="3" type="ORF">HNQ40_000818</name>
</gene>
<dbReference type="SMART" id="SM00175">
    <property type="entry name" value="RAB"/>
    <property type="match status" value="1"/>
</dbReference>
<dbReference type="SUPFAM" id="SSF52540">
    <property type="entry name" value="P-loop containing nucleoside triphosphate hydrolases"/>
    <property type="match status" value="1"/>
</dbReference>
<dbReference type="SMART" id="SM00173">
    <property type="entry name" value="RAS"/>
    <property type="match status" value="1"/>
</dbReference>
<dbReference type="GO" id="GO:0005525">
    <property type="term" value="F:GTP binding"/>
    <property type="evidence" value="ECO:0007669"/>
    <property type="project" value="UniProtKB-KW"/>
</dbReference>
<dbReference type="SMART" id="SM00174">
    <property type="entry name" value="RHO"/>
    <property type="match status" value="1"/>
</dbReference>
<dbReference type="InterPro" id="IPR050227">
    <property type="entry name" value="Rab"/>
</dbReference>
<dbReference type="NCBIfam" id="TIGR00231">
    <property type="entry name" value="small_GTP"/>
    <property type="match status" value="1"/>
</dbReference>
<keyword evidence="1" id="KW-0547">Nucleotide-binding</keyword>
<dbReference type="InterPro" id="IPR027417">
    <property type="entry name" value="P-loop_NTPase"/>
</dbReference>
<sequence length="166" mass="18184">MESRKICMLGAFATGKTSLVARYVKSIFSEVYQSTIGVKIDKKTVDLDGRSLSLILWDLAGEDDFVSVQMRYLRGSSGYLLVVDGTRPDTLETAKMLHERVIREVGELPFVLVLNKADLTDAWAIGEPSSDFLGLRDKALATLHTSAKTGDAVNQAFEELARGVLA</sequence>
<evidence type="ECO:0000256" key="2">
    <source>
        <dbReference type="ARBA" id="ARBA00023134"/>
    </source>
</evidence>
<dbReference type="Pfam" id="PF00071">
    <property type="entry name" value="Ras"/>
    <property type="match status" value="1"/>
</dbReference>
<evidence type="ECO:0000313" key="4">
    <source>
        <dbReference type="Proteomes" id="UP000541810"/>
    </source>
</evidence>
<keyword evidence="4" id="KW-1185">Reference proteome</keyword>
<evidence type="ECO:0000256" key="1">
    <source>
        <dbReference type="ARBA" id="ARBA00022741"/>
    </source>
</evidence>
<dbReference type="InterPro" id="IPR001806">
    <property type="entry name" value="Small_GTPase"/>
</dbReference>
<dbReference type="PROSITE" id="PS51421">
    <property type="entry name" value="RAS"/>
    <property type="match status" value="1"/>
</dbReference>
<dbReference type="RefSeq" id="WP_184676613.1">
    <property type="nucleotide sequence ID" value="NZ_JACHGY010000001.1"/>
</dbReference>
<protein>
    <recommendedName>
        <fullName evidence="5">GTP-binding protein</fullName>
    </recommendedName>
</protein>
<keyword evidence="2" id="KW-0342">GTP-binding</keyword>
<dbReference type="EMBL" id="JACHGY010000001">
    <property type="protein sequence ID" value="MBB6429012.1"/>
    <property type="molecule type" value="Genomic_DNA"/>
</dbReference>
<comment type="caution">
    <text evidence="3">The sequence shown here is derived from an EMBL/GenBank/DDBJ whole genome shotgun (WGS) entry which is preliminary data.</text>
</comment>
<organism evidence="3 4">
    <name type="scientific">Algisphaera agarilytica</name>
    <dbReference type="NCBI Taxonomy" id="1385975"/>
    <lineage>
        <taxon>Bacteria</taxon>
        <taxon>Pseudomonadati</taxon>
        <taxon>Planctomycetota</taxon>
        <taxon>Phycisphaerae</taxon>
        <taxon>Phycisphaerales</taxon>
        <taxon>Phycisphaeraceae</taxon>
        <taxon>Algisphaera</taxon>
    </lineage>
</organism>
<dbReference type="Gene3D" id="3.40.50.300">
    <property type="entry name" value="P-loop containing nucleotide triphosphate hydrolases"/>
    <property type="match status" value="1"/>
</dbReference>
<dbReference type="FunFam" id="3.40.50.300:FF:001447">
    <property type="entry name" value="Ras-related protein Rab-1B"/>
    <property type="match status" value="1"/>
</dbReference>
<dbReference type="CDD" id="cd00154">
    <property type="entry name" value="Rab"/>
    <property type="match status" value="1"/>
</dbReference>
<dbReference type="PROSITE" id="PS51419">
    <property type="entry name" value="RAB"/>
    <property type="match status" value="1"/>
</dbReference>
<dbReference type="AlphaFoldDB" id="A0A7X0H4A4"/>
<evidence type="ECO:0000313" key="3">
    <source>
        <dbReference type="EMBL" id="MBB6429012.1"/>
    </source>
</evidence>
<proteinExistence type="predicted"/>
<name>A0A7X0H4A4_9BACT</name>
<dbReference type="InterPro" id="IPR005225">
    <property type="entry name" value="Small_GTP-bd"/>
</dbReference>
<reference evidence="3 4" key="1">
    <citation type="submission" date="2020-08" db="EMBL/GenBank/DDBJ databases">
        <title>Genomic Encyclopedia of Type Strains, Phase IV (KMG-IV): sequencing the most valuable type-strain genomes for metagenomic binning, comparative biology and taxonomic classification.</title>
        <authorList>
            <person name="Goeker M."/>
        </authorList>
    </citation>
    <scope>NUCLEOTIDE SEQUENCE [LARGE SCALE GENOMIC DNA]</scope>
    <source>
        <strain evidence="3 4">DSM 103725</strain>
    </source>
</reference>
<accession>A0A7X0H4A4</accession>
<dbReference type="PANTHER" id="PTHR47977">
    <property type="entry name" value="RAS-RELATED PROTEIN RAB"/>
    <property type="match status" value="1"/>
</dbReference>
<dbReference type="GO" id="GO:0003924">
    <property type="term" value="F:GTPase activity"/>
    <property type="evidence" value="ECO:0007669"/>
    <property type="project" value="InterPro"/>
</dbReference>
<evidence type="ECO:0008006" key="5">
    <source>
        <dbReference type="Google" id="ProtNLM"/>
    </source>
</evidence>
<dbReference type="PRINTS" id="PR00449">
    <property type="entry name" value="RASTRNSFRMNG"/>
</dbReference>
<dbReference type="Proteomes" id="UP000541810">
    <property type="component" value="Unassembled WGS sequence"/>
</dbReference>